<evidence type="ECO:0000256" key="3">
    <source>
        <dbReference type="ARBA" id="ARBA00061607"/>
    </source>
</evidence>
<evidence type="ECO:0000256" key="2">
    <source>
        <dbReference type="ARBA" id="ARBA00022840"/>
    </source>
</evidence>
<dbReference type="PANTHER" id="PTHR42759">
    <property type="entry name" value="MOXR FAMILY PROTEIN"/>
    <property type="match status" value="1"/>
</dbReference>
<dbReference type="GO" id="GO:0016887">
    <property type="term" value="F:ATP hydrolysis activity"/>
    <property type="evidence" value="ECO:0007669"/>
    <property type="project" value="InterPro"/>
</dbReference>
<keyword evidence="7" id="KW-1185">Reference proteome</keyword>
<dbReference type="SUPFAM" id="SSF52540">
    <property type="entry name" value="P-loop containing nucleoside triphosphate hydrolases"/>
    <property type="match status" value="1"/>
</dbReference>
<dbReference type="OrthoDB" id="9808397at2"/>
<evidence type="ECO:0000259" key="4">
    <source>
        <dbReference type="Pfam" id="PF07726"/>
    </source>
</evidence>
<dbReference type="AlphaFoldDB" id="A0A4R3L597"/>
<comment type="caution">
    <text evidence="6">The sequence shown here is derived from an EMBL/GenBank/DDBJ whole genome shotgun (WGS) entry which is preliminary data.</text>
</comment>
<dbReference type="Gene3D" id="3.40.50.300">
    <property type="entry name" value="P-loop containing nucleotide triphosphate hydrolases"/>
    <property type="match status" value="1"/>
</dbReference>
<comment type="similarity">
    <text evidence="3">Belongs to the MoxR family.</text>
</comment>
<reference evidence="6 7" key="1">
    <citation type="submission" date="2019-03" db="EMBL/GenBank/DDBJ databases">
        <title>Genomic Encyclopedia of Type Strains, Phase IV (KMG-IV): sequencing the most valuable type-strain genomes for metagenomic binning, comparative biology and taxonomic classification.</title>
        <authorList>
            <person name="Goeker M."/>
        </authorList>
    </citation>
    <scope>NUCLEOTIDE SEQUENCE [LARGE SCALE GENOMIC DNA]</scope>
    <source>
        <strain evidence="6 7">DSM 45707</strain>
    </source>
</reference>
<name>A0A4R3L597_9BACL</name>
<keyword evidence="2" id="KW-0067">ATP-binding</keyword>
<dbReference type="InterPro" id="IPR011703">
    <property type="entry name" value="ATPase_AAA-3"/>
</dbReference>
<dbReference type="FunFam" id="3.40.50.300:FF:000640">
    <property type="entry name" value="MoxR family ATPase"/>
    <property type="match status" value="1"/>
</dbReference>
<sequence>MSQRNHFRSEWDQEHPKVQQLINHVEKVIIGKRSVIQLCVAALLSRGHVLLEDVPGVGKTVLVKALAKSLGAPFSRIQFTPDLMPSDVTGVSIFNQKTLNFEFRPGPLMANIVLADEINRTSPKTQSALLEALEEGSITVDGHTYPLDIPFFVMATQNPIEYEGTYPLPEAQLDRFLLKLHIGYPSADQEVEMLKRFQDRHPLTEIEQILTKEELQQFQEEIPKVHVDDSIARYIVHIIEQTRKSPYLYLGASPRASLALYRVTKTWAFMHQRQYVIPDDVKYLAPFVLAHRVILNSDARLKGHSAETIINRCLEQVKVPVKASKEGRISR</sequence>
<evidence type="ECO:0000313" key="6">
    <source>
        <dbReference type="EMBL" id="TCS93314.1"/>
    </source>
</evidence>
<dbReference type="GO" id="GO:0005524">
    <property type="term" value="F:ATP binding"/>
    <property type="evidence" value="ECO:0007669"/>
    <property type="project" value="UniProtKB-KW"/>
</dbReference>
<accession>A0A4R3L597</accession>
<keyword evidence="1" id="KW-0547">Nucleotide-binding</keyword>
<dbReference type="PIRSF" id="PIRSF002849">
    <property type="entry name" value="AAA_ATPase_chaperone_MoxR_prd"/>
    <property type="match status" value="1"/>
</dbReference>
<protein>
    <submittedName>
        <fullName evidence="6">MoxR-like ATPase</fullName>
    </submittedName>
</protein>
<dbReference type="RefSeq" id="WP_131926111.1">
    <property type="nucleotide sequence ID" value="NZ_SMAG01000008.1"/>
</dbReference>
<evidence type="ECO:0000259" key="5">
    <source>
        <dbReference type="Pfam" id="PF17863"/>
    </source>
</evidence>
<dbReference type="Pfam" id="PF07726">
    <property type="entry name" value="AAA_3"/>
    <property type="match status" value="1"/>
</dbReference>
<dbReference type="InterPro" id="IPR027417">
    <property type="entry name" value="P-loop_NTPase"/>
</dbReference>
<organism evidence="6 7">
    <name type="scientific">Hazenella coriacea</name>
    <dbReference type="NCBI Taxonomy" id="1179467"/>
    <lineage>
        <taxon>Bacteria</taxon>
        <taxon>Bacillati</taxon>
        <taxon>Bacillota</taxon>
        <taxon>Bacilli</taxon>
        <taxon>Bacillales</taxon>
        <taxon>Thermoactinomycetaceae</taxon>
        <taxon>Hazenella</taxon>
    </lineage>
</organism>
<dbReference type="PANTHER" id="PTHR42759:SF5">
    <property type="entry name" value="METHANOL DEHYDROGENASE REGULATOR"/>
    <property type="match status" value="1"/>
</dbReference>
<dbReference type="CDD" id="cd00009">
    <property type="entry name" value="AAA"/>
    <property type="match status" value="1"/>
</dbReference>
<dbReference type="InterPro" id="IPR050764">
    <property type="entry name" value="CbbQ/NirQ/NorQ/GpvN"/>
</dbReference>
<feature type="domain" description="ATPase AAA-3" evidence="4">
    <location>
        <begin position="48"/>
        <end position="178"/>
    </location>
</feature>
<evidence type="ECO:0000313" key="7">
    <source>
        <dbReference type="Proteomes" id="UP000294937"/>
    </source>
</evidence>
<evidence type="ECO:0000256" key="1">
    <source>
        <dbReference type="ARBA" id="ARBA00022741"/>
    </source>
</evidence>
<proteinExistence type="inferred from homology"/>
<dbReference type="Proteomes" id="UP000294937">
    <property type="component" value="Unassembled WGS sequence"/>
</dbReference>
<dbReference type="Pfam" id="PF17863">
    <property type="entry name" value="AAA_lid_2"/>
    <property type="match status" value="1"/>
</dbReference>
<dbReference type="EMBL" id="SMAG01000008">
    <property type="protein sequence ID" value="TCS93314.1"/>
    <property type="molecule type" value="Genomic_DNA"/>
</dbReference>
<feature type="domain" description="ChlI/MoxR AAA lid" evidence="5">
    <location>
        <begin position="241"/>
        <end position="311"/>
    </location>
</feature>
<gene>
    <name evidence="6" type="ORF">EDD58_108145</name>
</gene>
<dbReference type="InterPro" id="IPR041628">
    <property type="entry name" value="ChlI/MoxR_AAA_lid"/>
</dbReference>
<dbReference type="Gene3D" id="1.10.8.80">
    <property type="entry name" value="Magnesium chelatase subunit I, C-Terminal domain"/>
    <property type="match status" value="1"/>
</dbReference>